<proteinExistence type="predicted"/>
<dbReference type="EMBL" id="JAAWWK010000002">
    <property type="protein sequence ID" value="NKI16888.1"/>
    <property type="molecule type" value="Genomic_DNA"/>
</dbReference>
<organism evidence="1 2">
    <name type="scientific">Spongiibacter thalassae</name>
    <dbReference type="NCBI Taxonomy" id="2721624"/>
    <lineage>
        <taxon>Bacteria</taxon>
        <taxon>Pseudomonadati</taxon>
        <taxon>Pseudomonadota</taxon>
        <taxon>Gammaproteobacteria</taxon>
        <taxon>Cellvibrionales</taxon>
        <taxon>Spongiibacteraceae</taxon>
        <taxon>Spongiibacter</taxon>
    </lineage>
</organism>
<sequence>MAKGGMNSRGMKANGRGSGKGQFFRALHAIFDHPDYIALSKSSRAFLWDMSRQYNGYNNGNISAAPAIMERMGWDKKTALRCRKELEARGWIVVTRYPRARKEPVLYRFSWLDVDVWSGKPYLDPGADKVPRRRLRA</sequence>
<keyword evidence="2" id="KW-1185">Reference proteome</keyword>
<accession>A0ABX1GCM8</accession>
<comment type="caution">
    <text evidence="1">The sequence shown here is derived from an EMBL/GenBank/DDBJ whole genome shotgun (WGS) entry which is preliminary data.</text>
</comment>
<protein>
    <recommendedName>
        <fullName evidence="3">Helix-turn-helix domain-containing protein</fullName>
    </recommendedName>
</protein>
<reference evidence="1 2" key="1">
    <citation type="submission" date="2020-04" db="EMBL/GenBank/DDBJ databases">
        <authorList>
            <person name="Yoon J."/>
        </authorList>
    </citation>
    <scope>NUCLEOTIDE SEQUENCE [LARGE SCALE GENOMIC DNA]</scope>
    <source>
        <strain evidence="1 2">KMU-166</strain>
    </source>
</reference>
<dbReference type="RefSeq" id="WP_168449432.1">
    <property type="nucleotide sequence ID" value="NZ_JAAWWK010000002.1"/>
</dbReference>
<evidence type="ECO:0008006" key="3">
    <source>
        <dbReference type="Google" id="ProtNLM"/>
    </source>
</evidence>
<dbReference type="Proteomes" id="UP000765845">
    <property type="component" value="Unassembled WGS sequence"/>
</dbReference>
<name>A0ABX1GCM8_9GAMM</name>
<evidence type="ECO:0000313" key="2">
    <source>
        <dbReference type="Proteomes" id="UP000765845"/>
    </source>
</evidence>
<evidence type="ECO:0000313" key="1">
    <source>
        <dbReference type="EMBL" id="NKI16888.1"/>
    </source>
</evidence>
<gene>
    <name evidence="1" type="ORF">HCU74_05570</name>
</gene>